<dbReference type="GO" id="GO:0003964">
    <property type="term" value="F:RNA-directed DNA polymerase activity"/>
    <property type="evidence" value="ECO:0007669"/>
    <property type="project" value="UniProtKB-KW"/>
</dbReference>
<dbReference type="InterPro" id="IPR043502">
    <property type="entry name" value="DNA/RNA_pol_sf"/>
</dbReference>
<feature type="compositionally biased region" description="Basic and acidic residues" evidence="10">
    <location>
        <begin position="1"/>
        <end position="11"/>
    </location>
</feature>
<dbReference type="InterPro" id="IPR051083">
    <property type="entry name" value="GrpII_Intron_Splice-Mob/Def"/>
</dbReference>
<dbReference type="InterPro" id="IPR013597">
    <property type="entry name" value="Mat_intron_G2"/>
</dbReference>
<proteinExistence type="inferred from homology"/>
<dbReference type="NCBIfam" id="TIGR04416">
    <property type="entry name" value="group_II_RT_mat"/>
    <property type="match status" value="1"/>
</dbReference>
<keyword evidence="7" id="KW-0051">Antiviral defense</keyword>
<dbReference type="AlphaFoldDB" id="A0A1H4CCL4"/>
<dbReference type="InterPro" id="IPR000123">
    <property type="entry name" value="Reverse_transcriptase_msDNA"/>
</dbReference>
<dbReference type="GO" id="GO:0046872">
    <property type="term" value="F:metal ion binding"/>
    <property type="evidence" value="ECO:0007669"/>
    <property type="project" value="UniProtKB-KW"/>
</dbReference>
<dbReference type="RefSeq" id="WP_211481891.1">
    <property type="nucleotide sequence ID" value="NZ_FNQY01000030.1"/>
</dbReference>
<evidence type="ECO:0000313" key="12">
    <source>
        <dbReference type="EMBL" id="SEA58195.1"/>
    </source>
</evidence>
<evidence type="ECO:0000256" key="1">
    <source>
        <dbReference type="ARBA" id="ARBA00012493"/>
    </source>
</evidence>
<evidence type="ECO:0000256" key="3">
    <source>
        <dbReference type="ARBA" id="ARBA00022695"/>
    </source>
</evidence>
<keyword evidence="3" id="KW-0548">Nucleotidyltransferase</keyword>
<dbReference type="EMBL" id="FNQY01000030">
    <property type="protein sequence ID" value="SEA58195.1"/>
    <property type="molecule type" value="Genomic_DNA"/>
</dbReference>
<evidence type="ECO:0000256" key="7">
    <source>
        <dbReference type="ARBA" id="ARBA00023118"/>
    </source>
</evidence>
<keyword evidence="5" id="KW-0460">Magnesium</keyword>
<name>A0A1H4CCL4_9BACT</name>
<protein>
    <recommendedName>
        <fullName evidence="1">RNA-directed DNA polymerase</fullName>
        <ecNumber evidence="1">2.7.7.49</ecNumber>
    </recommendedName>
</protein>
<dbReference type="InterPro" id="IPR000477">
    <property type="entry name" value="RT_dom"/>
</dbReference>
<dbReference type="EC" id="2.7.7.49" evidence="1"/>
<dbReference type="PRINTS" id="PR00866">
    <property type="entry name" value="RNADNAPOLMS"/>
</dbReference>
<dbReference type="Pfam" id="PF08388">
    <property type="entry name" value="GIIM"/>
    <property type="match status" value="1"/>
</dbReference>
<evidence type="ECO:0000256" key="8">
    <source>
        <dbReference type="ARBA" id="ARBA00034120"/>
    </source>
</evidence>
<organism evidence="12 13">
    <name type="scientific">Arachidicoccus rhizosphaerae</name>
    <dbReference type="NCBI Taxonomy" id="551991"/>
    <lineage>
        <taxon>Bacteria</taxon>
        <taxon>Pseudomonadati</taxon>
        <taxon>Bacteroidota</taxon>
        <taxon>Chitinophagia</taxon>
        <taxon>Chitinophagales</taxon>
        <taxon>Chitinophagaceae</taxon>
        <taxon>Arachidicoccus</taxon>
    </lineage>
</organism>
<evidence type="ECO:0000256" key="9">
    <source>
        <dbReference type="ARBA" id="ARBA00048173"/>
    </source>
</evidence>
<dbReference type="Pfam" id="PF00078">
    <property type="entry name" value="RVT_1"/>
    <property type="match status" value="1"/>
</dbReference>
<dbReference type="GO" id="GO:0003723">
    <property type="term" value="F:RNA binding"/>
    <property type="evidence" value="ECO:0007669"/>
    <property type="project" value="InterPro"/>
</dbReference>
<comment type="catalytic activity">
    <reaction evidence="9">
        <text>DNA(n) + a 2'-deoxyribonucleoside 5'-triphosphate = DNA(n+1) + diphosphate</text>
        <dbReference type="Rhea" id="RHEA:22508"/>
        <dbReference type="Rhea" id="RHEA-COMP:17339"/>
        <dbReference type="Rhea" id="RHEA-COMP:17340"/>
        <dbReference type="ChEBI" id="CHEBI:33019"/>
        <dbReference type="ChEBI" id="CHEBI:61560"/>
        <dbReference type="ChEBI" id="CHEBI:173112"/>
        <dbReference type="EC" id="2.7.7.49"/>
    </reaction>
</comment>
<evidence type="ECO:0000256" key="6">
    <source>
        <dbReference type="ARBA" id="ARBA00022918"/>
    </source>
</evidence>
<gene>
    <name evidence="12" type="ORF">SAMN05192529_13035</name>
</gene>
<feature type="region of interest" description="Disordered" evidence="10">
    <location>
        <begin position="1"/>
        <end position="29"/>
    </location>
</feature>
<dbReference type="PANTHER" id="PTHR34047">
    <property type="entry name" value="NUCLEAR INTRON MATURASE 1, MITOCHONDRIAL-RELATED"/>
    <property type="match status" value="1"/>
</dbReference>
<keyword evidence="13" id="KW-1185">Reference proteome</keyword>
<evidence type="ECO:0000259" key="11">
    <source>
        <dbReference type="PROSITE" id="PS50878"/>
    </source>
</evidence>
<keyword evidence="4" id="KW-0479">Metal-binding</keyword>
<keyword evidence="6 12" id="KW-0695">RNA-directed DNA polymerase</keyword>
<sequence>MNPQSEAEKKMQTSSSSREVKPSEKAWAADGAVPVDPIKKGCDPPELRLIDKLLNVDNLNEAFLKVVDNKGAAGVDGMEVGDLKLFLRKNWTTIEGQLKQGKYQPQPVKKVEIPKPDGGVRMLGIPTVLDRLIQQALLQVLTPIWEPIFSDNSFGFRPGRKAIDAVNRAKEYQDDGYRIVIDIDLSKFFDEVPHQRLMSKIMLKTPGEWEIHKLIHRYLSAGMMKDGIVEEREKGTPQGSPASPILSNIVLDELDKELEKRGHRHTRYADDCNVYVKTRRAGERAFASIQNFIGNKMKLKVNKEKSAVDRPVKRKFLGFSFYYKKGNSMGIRVAPKSVIRLKETIKSLCQQGRGQKLPVFIFRRLNPVIRGWFNYYRYADMKTLAHELDEWLRHRLRNILWRQWKRNWTRFTHLRKAGLSEQRAVRSAFNQRGPWFNSGAPHMNLAFPKKYFDGLRLFSFVDGLKAFHANQTAQPT</sequence>
<feature type="domain" description="Reverse transcriptase" evidence="11">
    <location>
        <begin position="94"/>
        <end position="321"/>
    </location>
</feature>
<keyword evidence="2" id="KW-0808">Transferase</keyword>
<evidence type="ECO:0000256" key="2">
    <source>
        <dbReference type="ARBA" id="ARBA00022679"/>
    </source>
</evidence>
<comment type="similarity">
    <text evidence="8">Belongs to the bacterial reverse transcriptase family.</text>
</comment>
<evidence type="ECO:0000256" key="10">
    <source>
        <dbReference type="SAM" id="MobiDB-lite"/>
    </source>
</evidence>
<accession>A0A1H4CCL4</accession>
<evidence type="ECO:0000313" key="13">
    <source>
        <dbReference type="Proteomes" id="UP000199041"/>
    </source>
</evidence>
<dbReference type="Proteomes" id="UP000199041">
    <property type="component" value="Unassembled WGS sequence"/>
</dbReference>
<dbReference type="PROSITE" id="PS50878">
    <property type="entry name" value="RT_POL"/>
    <property type="match status" value="1"/>
</dbReference>
<dbReference type="InterPro" id="IPR030931">
    <property type="entry name" value="Group_II_RT_mat"/>
</dbReference>
<evidence type="ECO:0000256" key="4">
    <source>
        <dbReference type="ARBA" id="ARBA00022723"/>
    </source>
</evidence>
<reference evidence="12 13" key="1">
    <citation type="submission" date="2016-10" db="EMBL/GenBank/DDBJ databases">
        <authorList>
            <person name="de Groot N.N."/>
        </authorList>
    </citation>
    <scope>NUCLEOTIDE SEQUENCE [LARGE SCALE GENOMIC DNA]</scope>
    <source>
        <strain evidence="12 13">Vu-144</strain>
    </source>
</reference>
<dbReference type="PANTHER" id="PTHR34047:SF8">
    <property type="entry name" value="PROTEIN YKFC"/>
    <property type="match status" value="1"/>
</dbReference>
<dbReference type="GO" id="GO:0051607">
    <property type="term" value="P:defense response to virus"/>
    <property type="evidence" value="ECO:0007669"/>
    <property type="project" value="UniProtKB-KW"/>
</dbReference>
<dbReference type="SUPFAM" id="SSF56672">
    <property type="entry name" value="DNA/RNA polymerases"/>
    <property type="match status" value="1"/>
</dbReference>
<evidence type="ECO:0000256" key="5">
    <source>
        <dbReference type="ARBA" id="ARBA00022842"/>
    </source>
</evidence>
<dbReference type="CDD" id="cd01651">
    <property type="entry name" value="RT_G2_intron"/>
    <property type="match status" value="1"/>
</dbReference>